<feature type="non-terminal residue" evidence="8">
    <location>
        <position position="78"/>
    </location>
</feature>
<evidence type="ECO:0000313" key="9">
    <source>
        <dbReference type="Proteomes" id="UP000676336"/>
    </source>
</evidence>
<proteinExistence type="predicted"/>
<keyword evidence="3" id="KW-1133">Transmembrane helix</keyword>
<dbReference type="InterPro" id="IPR028082">
    <property type="entry name" value="Peripla_BP_I"/>
</dbReference>
<dbReference type="PANTHER" id="PTHR24060">
    <property type="entry name" value="METABOTROPIC GLUTAMATE RECEPTOR"/>
    <property type="match status" value="1"/>
</dbReference>
<dbReference type="Gene3D" id="3.40.50.2300">
    <property type="match status" value="2"/>
</dbReference>
<dbReference type="PRINTS" id="PR00248">
    <property type="entry name" value="GPCRMGR"/>
</dbReference>
<organism evidence="8 9">
    <name type="scientific">Rotaria magnacalcarata</name>
    <dbReference type="NCBI Taxonomy" id="392030"/>
    <lineage>
        <taxon>Eukaryota</taxon>
        <taxon>Metazoa</taxon>
        <taxon>Spiralia</taxon>
        <taxon>Gnathifera</taxon>
        <taxon>Rotifera</taxon>
        <taxon>Eurotatoria</taxon>
        <taxon>Bdelloidea</taxon>
        <taxon>Philodinida</taxon>
        <taxon>Philodinidae</taxon>
        <taxon>Rotaria</taxon>
    </lineage>
</organism>
<evidence type="ECO:0000256" key="4">
    <source>
        <dbReference type="ARBA" id="ARBA00023136"/>
    </source>
</evidence>
<sequence>NVFGVVGATLSSVSVHVANLLRLFQLPQISYASTTPKLSEPSFEYFARTVPSDSNQARAIVDILQHLNFTYVNTIYSH</sequence>
<dbReference type="InterPro" id="IPR000337">
    <property type="entry name" value="GPCR_3"/>
</dbReference>
<gene>
    <name evidence="8" type="ORF">SMN809_LOCUS38245</name>
</gene>
<evidence type="ECO:0000256" key="3">
    <source>
        <dbReference type="ARBA" id="ARBA00022989"/>
    </source>
</evidence>
<keyword evidence="2" id="KW-0812">Transmembrane</keyword>
<dbReference type="AlphaFoldDB" id="A0A8S2YUW8"/>
<dbReference type="EMBL" id="CAJOBI010099336">
    <property type="protein sequence ID" value="CAF4580335.1"/>
    <property type="molecule type" value="Genomic_DNA"/>
</dbReference>
<feature type="non-terminal residue" evidence="8">
    <location>
        <position position="1"/>
    </location>
</feature>
<keyword evidence="4" id="KW-0472">Membrane</keyword>
<evidence type="ECO:0000256" key="5">
    <source>
        <dbReference type="ARBA" id="ARBA00023170"/>
    </source>
</evidence>
<dbReference type="InterPro" id="IPR050726">
    <property type="entry name" value="mGluR"/>
</dbReference>
<dbReference type="SUPFAM" id="SSF53822">
    <property type="entry name" value="Periplasmic binding protein-like I"/>
    <property type="match status" value="1"/>
</dbReference>
<dbReference type="InterPro" id="IPR001828">
    <property type="entry name" value="ANF_lig-bd_rcpt"/>
</dbReference>
<evidence type="ECO:0000256" key="2">
    <source>
        <dbReference type="ARBA" id="ARBA00022692"/>
    </source>
</evidence>
<protein>
    <recommendedName>
        <fullName evidence="7">Receptor ligand binding region domain-containing protein</fullName>
    </recommendedName>
</protein>
<comment type="subcellular location">
    <subcellularLocation>
        <location evidence="1">Membrane</location>
        <topology evidence="1">Multi-pass membrane protein</topology>
    </subcellularLocation>
</comment>
<dbReference type="GO" id="GO:0016020">
    <property type="term" value="C:membrane"/>
    <property type="evidence" value="ECO:0007669"/>
    <property type="project" value="UniProtKB-SubCell"/>
</dbReference>
<dbReference type="GO" id="GO:0004930">
    <property type="term" value="F:G protein-coupled receptor activity"/>
    <property type="evidence" value="ECO:0007669"/>
    <property type="project" value="InterPro"/>
</dbReference>
<comment type="caution">
    <text evidence="8">The sequence shown here is derived from an EMBL/GenBank/DDBJ whole genome shotgun (WGS) entry which is preliminary data.</text>
</comment>
<evidence type="ECO:0000256" key="1">
    <source>
        <dbReference type="ARBA" id="ARBA00004141"/>
    </source>
</evidence>
<evidence type="ECO:0000256" key="6">
    <source>
        <dbReference type="ARBA" id="ARBA00023180"/>
    </source>
</evidence>
<feature type="domain" description="Receptor ligand binding region" evidence="7">
    <location>
        <begin position="2"/>
        <end position="77"/>
    </location>
</feature>
<name>A0A8S2YUW8_9BILA</name>
<keyword evidence="5" id="KW-0675">Receptor</keyword>
<dbReference type="Pfam" id="PF01094">
    <property type="entry name" value="ANF_receptor"/>
    <property type="match status" value="1"/>
</dbReference>
<dbReference type="Proteomes" id="UP000676336">
    <property type="component" value="Unassembled WGS sequence"/>
</dbReference>
<reference evidence="8" key="1">
    <citation type="submission" date="2021-02" db="EMBL/GenBank/DDBJ databases">
        <authorList>
            <person name="Nowell W R."/>
        </authorList>
    </citation>
    <scope>NUCLEOTIDE SEQUENCE</scope>
</reference>
<keyword evidence="6" id="KW-0325">Glycoprotein</keyword>
<evidence type="ECO:0000313" key="8">
    <source>
        <dbReference type="EMBL" id="CAF4580335.1"/>
    </source>
</evidence>
<accession>A0A8S2YUW8</accession>
<evidence type="ECO:0000259" key="7">
    <source>
        <dbReference type="Pfam" id="PF01094"/>
    </source>
</evidence>